<reference evidence="2" key="1">
    <citation type="submission" date="2019-03" db="EMBL/GenBank/DDBJ databases">
        <title>Single cell metagenomics reveals metabolic interactions within the superorganism composed of flagellate Streblomastix strix and complex community of Bacteroidetes bacteria on its surface.</title>
        <authorList>
            <person name="Treitli S.C."/>
            <person name="Kolisko M."/>
            <person name="Husnik F."/>
            <person name="Keeling P."/>
            <person name="Hampl V."/>
        </authorList>
    </citation>
    <scope>NUCLEOTIDE SEQUENCE</scope>
    <source>
        <strain evidence="2">STM</strain>
    </source>
</reference>
<evidence type="ECO:0000256" key="1">
    <source>
        <dbReference type="SAM" id="Phobius"/>
    </source>
</evidence>
<keyword evidence="1" id="KW-1133">Transmembrane helix</keyword>
<dbReference type="EMBL" id="SNRY01000589">
    <property type="protein sequence ID" value="KAA6338769.1"/>
    <property type="molecule type" value="Genomic_DNA"/>
</dbReference>
<keyword evidence="1" id="KW-0472">Membrane</keyword>
<evidence type="ECO:0000313" key="2">
    <source>
        <dbReference type="EMBL" id="KAA6338769.1"/>
    </source>
</evidence>
<feature type="transmembrane region" description="Helical" evidence="1">
    <location>
        <begin position="30"/>
        <end position="52"/>
    </location>
</feature>
<organism evidence="2">
    <name type="scientific">termite gut metagenome</name>
    <dbReference type="NCBI Taxonomy" id="433724"/>
    <lineage>
        <taxon>unclassified sequences</taxon>
        <taxon>metagenomes</taxon>
        <taxon>organismal metagenomes</taxon>
    </lineage>
</organism>
<gene>
    <name evidence="2" type="ORF">EZS27_013244</name>
</gene>
<accession>A0A5J4RYB1</accession>
<keyword evidence="1" id="KW-0812">Transmembrane</keyword>
<dbReference type="AlphaFoldDB" id="A0A5J4RYB1"/>
<name>A0A5J4RYB1_9ZZZZ</name>
<proteinExistence type="predicted"/>
<feature type="non-terminal residue" evidence="2">
    <location>
        <position position="71"/>
    </location>
</feature>
<comment type="caution">
    <text evidence="2">The sequence shown here is derived from an EMBL/GenBank/DDBJ whole genome shotgun (WGS) entry which is preliminary data.</text>
</comment>
<sequence>MEENLIVQRIYEILVSWGIRPPFADNLDKIVAFALILGVAYLANVICHHILLKLIVKLAQKTKATWDDIVF</sequence>
<protein>
    <submittedName>
        <fullName evidence="2">Uncharacterized protein</fullName>
    </submittedName>
</protein>